<keyword evidence="3" id="KW-0964">Secreted</keyword>
<keyword evidence="9" id="KW-1185">Reference proteome</keyword>
<name>A0A6P4XXF2_BRABE</name>
<dbReference type="GO" id="GO:0005576">
    <property type="term" value="C:extracellular region"/>
    <property type="evidence" value="ECO:0007669"/>
    <property type="project" value="UniProtKB-SubCell"/>
</dbReference>
<dbReference type="InterPro" id="IPR009523">
    <property type="entry name" value="Prokineticin"/>
</dbReference>
<evidence type="ECO:0000256" key="4">
    <source>
        <dbReference type="ARBA" id="ARBA00022656"/>
    </source>
</evidence>
<dbReference type="FunFam" id="2.10.80.10:FF:000007">
    <property type="entry name" value="Uncharacterized protein"/>
    <property type="match status" value="1"/>
</dbReference>
<feature type="signal peptide" evidence="7">
    <location>
        <begin position="1"/>
        <end position="27"/>
    </location>
</feature>
<evidence type="ECO:0000256" key="7">
    <source>
        <dbReference type="SAM" id="SignalP"/>
    </source>
</evidence>
<dbReference type="Pfam" id="PF06607">
    <property type="entry name" value="Prokineticin"/>
    <property type="match status" value="1"/>
</dbReference>
<evidence type="ECO:0000256" key="1">
    <source>
        <dbReference type="ARBA" id="ARBA00004613"/>
    </source>
</evidence>
<dbReference type="RefSeq" id="XP_019615179.1">
    <property type="nucleotide sequence ID" value="XM_019759620.1"/>
</dbReference>
<dbReference type="GeneID" id="109462973"/>
<evidence type="ECO:0000259" key="8">
    <source>
        <dbReference type="Pfam" id="PF06607"/>
    </source>
</evidence>
<organism evidence="9 10">
    <name type="scientific">Branchiostoma belcheri</name>
    <name type="common">Amphioxus</name>
    <dbReference type="NCBI Taxonomy" id="7741"/>
    <lineage>
        <taxon>Eukaryota</taxon>
        <taxon>Metazoa</taxon>
        <taxon>Chordata</taxon>
        <taxon>Cephalochordata</taxon>
        <taxon>Leptocardii</taxon>
        <taxon>Amphioxiformes</taxon>
        <taxon>Branchiostomatidae</taxon>
        <taxon>Branchiostoma</taxon>
    </lineage>
</organism>
<dbReference type="InterPro" id="IPR023569">
    <property type="entry name" value="Prokineticin_domain"/>
</dbReference>
<evidence type="ECO:0000313" key="10">
    <source>
        <dbReference type="RefSeq" id="XP_019615179.1"/>
    </source>
</evidence>
<keyword evidence="5" id="KW-1015">Disulfide bond</keyword>
<reference evidence="10" key="1">
    <citation type="submission" date="2025-08" db="UniProtKB">
        <authorList>
            <consortium name="RefSeq"/>
        </authorList>
    </citation>
    <scope>IDENTIFICATION</scope>
    <source>
        <tissue evidence="10">Gonad</tissue>
    </source>
</reference>
<evidence type="ECO:0000256" key="5">
    <source>
        <dbReference type="ARBA" id="ARBA00023157"/>
    </source>
</evidence>
<protein>
    <submittedName>
        <fullName evidence="10">Toxin MIT1-like</fullName>
    </submittedName>
</protein>
<dbReference type="Gene3D" id="2.10.80.10">
    <property type="entry name" value="Lipase, subunit A"/>
    <property type="match status" value="1"/>
</dbReference>
<dbReference type="SUPFAM" id="SSF57190">
    <property type="entry name" value="Colipase-like"/>
    <property type="match status" value="1"/>
</dbReference>
<dbReference type="Proteomes" id="UP000515135">
    <property type="component" value="Unplaced"/>
</dbReference>
<gene>
    <name evidence="10" type="primary">LOC109462973</name>
</gene>
<dbReference type="PANTHER" id="PTHR18821">
    <property type="entry name" value="PROKINETICIN"/>
    <property type="match status" value="1"/>
</dbReference>
<dbReference type="OrthoDB" id="10297693at2759"/>
<proteinExistence type="inferred from homology"/>
<evidence type="ECO:0000313" key="9">
    <source>
        <dbReference type="Proteomes" id="UP000515135"/>
    </source>
</evidence>
<evidence type="ECO:0000256" key="3">
    <source>
        <dbReference type="ARBA" id="ARBA00022525"/>
    </source>
</evidence>
<keyword evidence="6" id="KW-1213">G-protein coupled receptor impairing toxin</keyword>
<dbReference type="PANTHER" id="PTHR18821:SF2">
    <property type="entry name" value="DICKKOPF-RELATED PROTEIN 3-LIKE"/>
    <property type="match status" value="1"/>
</dbReference>
<dbReference type="KEGG" id="bbel:109462973"/>
<evidence type="ECO:0000256" key="2">
    <source>
        <dbReference type="ARBA" id="ARBA00006999"/>
    </source>
</evidence>
<comment type="subcellular location">
    <subcellularLocation>
        <location evidence="1">Secreted</location>
    </subcellularLocation>
</comment>
<feature type="chain" id="PRO_5028124116" evidence="7">
    <location>
        <begin position="28"/>
        <end position="117"/>
    </location>
</feature>
<dbReference type="GO" id="GO:0090729">
    <property type="term" value="F:toxin activity"/>
    <property type="evidence" value="ECO:0007669"/>
    <property type="project" value="UniProtKB-KW"/>
</dbReference>
<accession>A0A6P4XXF2</accession>
<keyword evidence="7" id="KW-0732">Signal</keyword>
<comment type="similarity">
    <text evidence="2">Belongs to the AVIT (prokineticin) family.</text>
</comment>
<keyword evidence="4" id="KW-0800">Toxin</keyword>
<feature type="domain" description="Prokineticin" evidence="8">
    <location>
        <begin position="11"/>
        <end position="104"/>
    </location>
</feature>
<sequence>MATSLAAWSSVLTSCLLLSSVAPRAVGSIVITGICESDQQCIEARGEGWCCALWNMGDAPAVCKQMGEEGEACHSSSNYLPYPFTGVRRFWRCPCQPNLTCKVDADAESRIGTCTSG</sequence>
<evidence type="ECO:0000256" key="6">
    <source>
        <dbReference type="ARBA" id="ARBA00023259"/>
    </source>
</evidence>
<dbReference type="AlphaFoldDB" id="A0A6P4XXF2"/>